<dbReference type="InterPro" id="IPR006887">
    <property type="entry name" value="P4R3-like_central_dom"/>
</dbReference>
<protein>
    <recommendedName>
        <fullName evidence="8">Serine/threonine-protein phosphatase 4 regulatory subunit 3-like central domain-containing protein</fullName>
    </recommendedName>
</protein>
<dbReference type="Gene3D" id="2.30.29.30">
    <property type="entry name" value="Pleckstrin-homology domain (PH domain)/Phosphotyrosine-binding domain (PTB)"/>
    <property type="match status" value="1"/>
</dbReference>
<dbReference type="GeneID" id="112285858"/>
<dbReference type="Pfam" id="PF22972">
    <property type="entry name" value="EVH1_PP4R3"/>
    <property type="match status" value="1"/>
</dbReference>
<dbReference type="EMBL" id="ABEU02000008">
    <property type="status" value="NOT_ANNOTATED_CDS"/>
    <property type="molecule type" value="Genomic_DNA"/>
</dbReference>
<name>A0A7I4EBZ8_PHYPA</name>
<dbReference type="Gene3D" id="1.25.10.10">
    <property type="entry name" value="Leucine-rich Repeat Variant"/>
    <property type="match status" value="1"/>
</dbReference>
<evidence type="ECO:0000313" key="6">
    <source>
        <dbReference type="EnsemblPlants" id="Pp3c8_1595V3.3"/>
    </source>
</evidence>
<dbReference type="GO" id="GO:0030289">
    <property type="term" value="C:protein phosphatase 4 complex"/>
    <property type="evidence" value="ECO:0000318"/>
    <property type="project" value="GO_Central"/>
</dbReference>
<dbReference type="Pfam" id="PF04802">
    <property type="entry name" value="PP4R3"/>
    <property type="match status" value="1"/>
</dbReference>
<comment type="subcellular location">
    <subcellularLocation>
        <location evidence="1">Nucleus</location>
    </subcellularLocation>
</comment>
<reference evidence="6" key="3">
    <citation type="submission" date="2020-12" db="UniProtKB">
        <authorList>
            <consortium name="EnsemblPlants"/>
        </authorList>
    </citation>
    <scope>IDENTIFICATION</scope>
</reference>
<dbReference type="Proteomes" id="UP000006727">
    <property type="component" value="Chromosome 8"/>
</dbReference>
<dbReference type="FunCoup" id="A0A7I4EBZ8">
    <property type="interactions" value="4295"/>
</dbReference>
<dbReference type="InterPro" id="IPR051137">
    <property type="entry name" value="PP4R3-like"/>
</dbReference>
<evidence type="ECO:0000256" key="2">
    <source>
        <dbReference type="ARBA" id="ARBA00023242"/>
    </source>
</evidence>
<reference evidence="6 7" key="2">
    <citation type="journal article" date="2018" name="Plant J.">
        <title>The Physcomitrella patens chromosome-scale assembly reveals moss genome structure and evolution.</title>
        <authorList>
            <person name="Lang D."/>
            <person name="Ullrich K.K."/>
            <person name="Murat F."/>
            <person name="Fuchs J."/>
            <person name="Jenkins J."/>
            <person name="Haas F.B."/>
            <person name="Piednoel M."/>
            <person name="Gundlach H."/>
            <person name="Van Bel M."/>
            <person name="Meyberg R."/>
            <person name="Vives C."/>
            <person name="Morata J."/>
            <person name="Symeonidi A."/>
            <person name="Hiss M."/>
            <person name="Muchero W."/>
            <person name="Kamisugi Y."/>
            <person name="Saleh O."/>
            <person name="Blanc G."/>
            <person name="Decker E.L."/>
            <person name="van Gessel N."/>
            <person name="Grimwood J."/>
            <person name="Hayes R.D."/>
            <person name="Graham S.W."/>
            <person name="Gunter L.E."/>
            <person name="McDaniel S.F."/>
            <person name="Hoernstein S.N.W."/>
            <person name="Larsson A."/>
            <person name="Li F.W."/>
            <person name="Perroud P.F."/>
            <person name="Phillips J."/>
            <person name="Ranjan P."/>
            <person name="Rokshar D.S."/>
            <person name="Rothfels C.J."/>
            <person name="Schneider L."/>
            <person name="Shu S."/>
            <person name="Stevenson D.W."/>
            <person name="Thummler F."/>
            <person name="Tillich M."/>
            <person name="Villarreal Aguilar J.C."/>
            <person name="Widiez T."/>
            <person name="Wong G.K."/>
            <person name="Wymore A."/>
            <person name="Zhang Y."/>
            <person name="Zimmer A.D."/>
            <person name="Quatrano R.S."/>
            <person name="Mayer K.F.X."/>
            <person name="Goodstein D."/>
            <person name="Casacuberta J.M."/>
            <person name="Vandepoele K."/>
            <person name="Reski R."/>
            <person name="Cuming A.C."/>
            <person name="Tuskan G.A."/>
            <person name="Maumus F."/>
            <person name="Salse J."/>
            <person name="Schmutz J."/>
            <person name="Rensing S.A."/>
        </authorList>
    </citation>
    <scope>NUCLEOTIDE SEQUENCE [LARGE SCALE GENOMIC DNA]</scope>
    <source>
        <strain evidence="6 7">cv. Gransden 2004</strain>
    </source>
</reference>
<dbReference type="RefSeq" id="XP_024382922.1">
    <property type="nucleotide sequence ID" value="XM_024527154.2"/>
</dbReference>
<keyword evidence="2" id="KW-0539">Nucleus</keyword>
<evidence type="ECO:0000256" key="3">
    <source>
        <dbReference type="SAM" id="MobiDB-lite"/>
    </source>
</evidence>
<evidence type="ECO:0000256" key="1">
    <source>
        <dbReference type="ARBA" id="ARBA00004123"/>
    </source>
</evidence>
<accession>A0A7I4EBZ8</accession>
<sequence>MTDLAVRPNHMEFNYLQRGKVYRLNDEGKWDDKGTGHVSVEYLERSDAVGLVVIDEEDNQTLLVHRISADDIYRRQEDTIISWTDPEVATDLALSFQETMGCSFIWDQICSVQRSIHFPSVGAMDGSARPVGDDLDHSGTSQDDDDAFRDCGGSEVVELPPVELSTLSLLAKTVAEVIPFDRDRVASMIVRDQNYIPKLLQLFRTCEDLENLAGLQLIFKIVKGIISLNDGHIFDIIFSDEYIMDIVGALEYDSDVTKCHCHRAFLKEQAVFKEAVPIRDPVILSKIHQTYRIGYIKDVILFRVLDDPTFASLNSIILFNNVSVVTALQSDSAFLSELFSRLRSLETSEGRRRDLVNFVQEFCNLSKHLQPLVRNQLFGALVKEGLLEIVKDILADADEAVRLSGCDILIAVLNHDPALLRSFLVHQSSHTLFNELVQGMLIPSESGVQAQLLEVMRMLLDSETIDTPAVEKSTFLETFYEIYMDQMVQLLTDGCPPELGSVEPANDPSVDAGKGMKRTVAPEILGNICELMCFCVQHHRFRIKYYVMRNHVVEKVLRLIRRKEKYLVVAAVRFLRTCISLKDEFYFRYIVKHNLFEPIIEAFVANGNRYNLLNSAILELIDFIRKEGLKTLVVHLIEKFSSKLECIDYVDTYRELKLKYEQILEGPPPSARDAGVAVTSSSPDHGSRTGRDRLGQRGLLDSRQLKDKVEDDSFNEDSDDEGNPAIAWVCTSSQPQTTKSVTVNGSAPSGVPSGHLILCSDSGSATGSVYHEGEDENMSTALNTNRKKSGWVFEMKPESILPAIPFTGPIWQEVEDGPITKRKTPLASSLEQTDATVFKRQKPEDDHAEDQSKNYPSLSAVVDLSGAGSAEMSSEVPGLAESMMLDSTLPAQDIITKVCNTENPNATSVYQHESDVIYQTSSSDHSSRSNTEATPDVDGKCAYEDLDTSPLESASIPLGGNADLVASKSLLFNDRLADIATTRTFVMMGKDSACLEENHPYDGLEAVREKCANGGESPTKPVDVGCSLARESQNGMDSSAVEDINRSTSESSERIGLGAIPTKGVNDSNSSISQLQNTSLGSEGNRMTNLGTDIMRTVTPTSPGPYTVR</sequence>
<dbReference type="SUPFAM" id="SSF48371">
    <property type="entry name" value="ARM repeat"/>
    <property type="match status" value="1"/>
</dbReference>
<dbReference type="Gramene" id="Pp3c8_1595V3.3">
    <property type="protein sequence ID" value="Pp3c8_1595V3.3"/>
    <property type="gene ID" value="Pp3c8_1595"/>
</dbReference>
<organism evidence="6 7">
    <name type="scientific">Physcomitrium patens</name>
    <name type="common">Spreading-leaved earth moss</name>
    <name type="synonym">Physcomitrella patens</name>
    <dbReference type="NCBI Taxonomy" id="3218"/>
    <lineage>
        <taxon>Eukaryota</taxon>
        <taxon>Viridiplantae</taxon>
        <taxon>Streptophyta</taxon>
        <taxon>Embryophyta</taxon>
        <taxon>Bryophyta</taxon>
        <taxon>Bryophytina</taxon>
        <taxon>Bryopsida</taxon>
        <taxon>Funariidae</taxon>
        <taxon>Funariales</taxon>
        <taxon>Funariaceae</taxon>
        <taxon>Physcomitrium</taxon>
    </lineage>
</organism>
<reference evidence="6 7" key="1">
    <citation type="journal article" date="2008" name="Science">
        <title>The Physcomitrella genome reveals evolutionary insights into the conquest of land by plants.</title>
        <authorList>
            <person name="Rensing S."/>
            <person name="Lang D."/>
            <person name="Zimmer A."/>
            <person name="Terry A."/>
            <person name="Salamov A."/>
            <person name="Shapiro H."/>
            <person name="Nishiyama T."/>
            <person name="Perroud P.-F."/>
            <person name="Lindquist E."/>
            <person name="Kamisugi Y."/>
            <person name="Tanahashi T."/>
            <person name="Sakakibara K."/>
            <person name="Fujita T."/>
            <person name="Oishi K."/>
            <person name="Shin-I T."/>
            <person name="Kuroki Y."/>
            <person name="Toyoda A."/>
            <person name="Suzuki Y."/>
            <person name="Hashimoto A."/>
            <person name="Yamaguchi K."/>
            <person name="Sugano A."/>
            <person name="Kohara Y."/>
            <person name="Fujiyama A."/>
            <person name="Anterola A."/>
            <person name="Aoki S."/>
            <person name="Ashton N."/>
            <person name="Barbazuk W.B."/>
            <person name="Barker E."/>
            <person name="Bennetzen J."/>
            <person name="Bezanilla M."/>
            <person name="Blankenship R."/>
            <person name="Cho S.H."/>
            <person name="Dutcher S."/>
            <person name="Estelle M."/>
            <person name="Fawcett J.A."/>
            <person name="Gundlach H."/>
            <person name="Hanada K."/>
            <person name="Heyl A."/>
            <person name="Hicks K.A."/>
            <person name="Hugh J."/>
            <person name="Lohr M."/>
            <person name="Mayer K."/>
            <person name="Melkozernov A."/>
            <person name="Murata T."/>
            <person name="Nelson D."/>
            <person name="Pils B."/>
            <person name="Prigge M."/>
            <person name="Reiss B."/>
            <person name="Renner T."/>
            <person name="Rombauts S."/>
            <person name="Rushton P."/>
            <person name="Sanderfoot A."/>
            <person name="Schween G."/>
            <person name="Shiu S.-H."/>
            <person name="Stueber K."/>
            <person name="Theodoulou F.L."/>
            <person name="Tu H."/>
            <person name="Van de Peer Y."/>
            <person name="Verrier P.J."/>
            <person name="Waters E."/>
            <person name="Wood A."/>
            <person name="Yang L."/>
            <person name="Cove D."/>
            <person name="Cuming A."/>
            <person name="Hasebe M."/>
            <person name="Lucas S."/>
            <person name="Mishler D.B."/>
            <person name="Reski R."/>
            <person name="Grigoriev I."/>
            <person name="Quatrano R.S."/>
            <person name="Boore J.L."/>
        </authorList>
    </citation>
    <scope>NUCLEOTIDE SEQUENCE [LARGE SCALE GENOMIC DNA]</scope>
    <source>
        <strain evidence="6 7">cv. Gransden 2004</strain>
    </source>
</reference>
<dbReference type="PANTHER" id="PTHR23318">
    <property type="entry name" value="ATP SYNTHASE GAMMA-RELATED"/>
    <property type="match status" value="1"/>
</dbReference>
<dbReference type="GO" id="GO:0005654">
    <property type="term" value="C:nucleoplasm"/>
    <property type="evidence" value="ECO:0000318"/>
    <property type="project" value="GO_Central"/>
</dbReference>
<dbReference type="PANTHER" id="PTHR23318:SF0">
    <property type="entry name" value="SERINE_THREONINE-PROTEIN PHOSPHATASE 4 REGULATORY SUBUNIT 3"/>
    <property type="match status" value="1"/>
</dbReference>
<feature type="region of interest" description="Disordered" evidence="3">
    <location>
        <begin position="918"/>
        <end position="939"/>
    </location>
</feature>
<feature type="compositionally biased region" description="Basic and acidic residues" evidence="3">
    <location>
        <begin position="685"/>
        <end position="695"/>
    </location>
</feature>
<feature type="compositionally biased region" description="Acidic residues" evidence="3">
    <location>
        <begin position="712"/>
        <end position="722"/>
    </location>
</feature>
<dbReference type="AlphaFoldDB" id="A0A7I4EBZ8"/>
<dbReference type="OrthoDB" id="27483at2759"/>
<proteinExistence type="predicted"/>
<dbReference type="InterPro" id="IPR011989">
    <property type="entry name" value="ARM-like"/>
</dbReference>
<dbReference type="KEGG" id="ppp:112285858"/>
<feature type="region of interest" description="Disordered" evidence="3">
    <location>
        <begin position="668"/>
        <end position="724"/>
    </location>
</feature>
<dbReference type="InParanoid" id="A0A7I4EBZ8"/>
<evidence type="ECO:0008006" key="8">
    <source>
        <dbReference type="Google" id="ProtNLM"/>
    </source>
</evidence>
<gene>
    <name evidence="6" type="primary">LOC112285858</name>
</gene>
<dbReference type="SUPFAM" id="SSF50729">
    <property type="entry name" value="PH domain-like"/>
    <property type="match status" value="1"/>
</dbReference>
<feature type="compositionally biased region" description="Polar residues" evidence="3">
    <location>
        <begin position="826"/>
        <end position="835"/>
    </location>
</feature>
<feature type="compositionally biased region" description="Polar residues" evidence="3">
    <location>
        <begin position="1065"/>
        <end position="1085"/>
    </location>
</feature>
<keyword evidence="7" id="KW-1185">Reference proteome</keyword>
<evidence type="ECO:0000313" key="7">
    <source>
        <dbReference type="Proteomes" id="UP000006727"/>
    </source>
</evidence>
<feature type="region of interest" description="Disordered" evidence="3">
    <location>
        <begin position="1058"/>
        <end position="1085"/>
    </location>
</feature>
<dbReference type="GO" id="GO:0072542">
    <property type="term" value="F:protein phosphatase activator activity"/>
    <property type="evidence" value="ECO:0000318"/>
    <property type="project" value="GO_Central"/>
</dbReference>
<evidence type="ECO:0000259" key="4">
    <source>
        <dbReference type="Pfam" id="PF04802"/>
    </source>
</evidence>
<evidence type="ECO:0000259" key="5">
    <source>
        <dbReference type="Pfam" id="PF22972"/>
    </source>
</evidence>
<dbReference type="InterPro" id="IPR016024">
    <property type="entry name" value="ARM-type_fold"/>
</dbReference>
<dbReference type="InterPro" id="IPR055236">
    <property type="entry name" value="EVH1_PP4R3"/>
</dbReference>
<feature type="domain" description="PP4R3 EVH1-like" evidence="5">
    <location>
        <begin position="17"/>
        <end position="115"/>
    </location>
</feature>
<feature type="region of interest" description="Disordered" evidence="3">
    <location>
        <begin position="1033"/>
        <end position="1052"/>
    </location>
</feature>
<feature type="domain" description="Serine/threonine-protein phosphatase 4 regulatory subunit 3-like central" evidence="4">
    <location>
        <begin position="177"/>
        <end position="662"/>
    </location>
</feature>
<dbReference type="EnsemblPlants" id="Pp3c8_1595V3.3">
    <property type="protein sequence ID" value="Pp3c8_1595V3.3"/>
    <property type="gene ID" value="Pp3c8_1595"/>
</dbReference>
<feature type="region of interest" description="Disordered" evidence="3">
    <location>
        <begin position="821"/>
        <end position="857"/>
    </location>
</feature>
<dbReference type="InterPro" id="IPR011993">
    <property type="entry name" value="PH-like_dom_sf"/>
</dbReference>
<feature type="compositionally biased region" description="Basic and acidic residues" evidence="3">
    <location>
        <begin position="841"/>
        <end position="852"/>
    </location>
</feature>